<dbReference type="STRING" id="240176.A8N050"/>
<dbReference type="GO" id="GO:0008757">
    <property type="term" value="F:S-adenosylmethionine-dependent methyltransferase activity"/>
    <property type="evidence" value="ECO:0007669"/>
    <property type="project" value="UniProtKB-ARBA"/>
</dbReference>
<dbReference type="RefSeq" id="XP_001828238.2">
    <property type="nucleotide sequence ID" value="XM_001828186.2"/>
</dbReference>
<protein>
    <recommendedName>
        <fullName evidence="3">S-adenosylmethionine-dependent methyltransferase</fullName>
    </recommendedName>
</protein>
<dbReference type="CDD" id="cd02440">
    <property type="entry name" value="AdoMet_MTases"/>
    <property type="match status" value="1"/>
</dbReference>
<dbReference type="HOGENOM" id="CLU_030437_1_0_1"/>
<dbReference type="InterPro" id="IPR019410">
    <property type="entry name" value="Methyltransf_16"/>
</dbReference>
<dbReference type="PANTHER" id="PTHR14614">
    <property type="entry name" value="HEPATOCELLULAR CARCINOMA-ASSOCIATED ANTIGEN"/>
    <property type="match status" value="1"/>
</dbReference>
<dbReference type="Proteomes" id="UP000001861">
    <property type="component" value="Unassembled WGS sequence"/>
</dbReference>
<sequence>MLPPTTRLPSIKAIASTPSDELRESIESIRKIFNPPVRASRRRRAAQDETDFEALRSDPFERTYVITWLTALVSRYSEYVDERLLADASALLAICAGTACAGVITRLLSFQSACGQLSIQLRDVPLDNHDYGSVGAQTWGGACVMAEMIAEEPGRFGLPVEGGDGSRPFRILELGAGTGLVSLTIAELYRRMAEEGRVTPPVVEVVATDFYPTVLDNLAANIANNGFHDDDDNANSRVRLRHCALDWSTFASSVPSPPLDEPFDMIFGADIVYEEKHAVWIKECLAKLLPRGPLPGAIAPTTPFFHLIIPLRATHTFESGTIETVFGGGEEGDSEEDLVIHSREMITCEETECGKEEEVVYALYRIGWVRL</sequence>
<dbReference type="InParanoid" id="A8N050"/>
<dbReference type="VEuPathDB" id="FungiDB:CC1G_02819"/>
<dbReference type="Gene3D" id="3.40.50.150">
    <property type="entry name" value="Vaccinia Virus protein VP39"/>
    <property type="match status" value="1"/>
</dbReference>
<dbReference type="OMA" id="VEYAYYK"/>
<dbReference type="KEGG" id="cci:CC1G_02819"/>
<proteinExistence type="predicted"/>
<comment type="caution">
    <text evidence="1">The sequence shown here is derived from an EMBL/GenBank/DDBJ whole genome shotgun (WGS) entry which is preliminary data.</text>
</comment>
<accession>A8N050</accession>
<keyword evidence="2" id="KW-1185">Reference proteome</keyword>
<name>A8N050_COPC7</name>
<evidence type="ECO:0008006" key="3">
    <source>
        <dbReference type="Google" id="ProtNLM"/>
    </source>
</evidence>
<organism evidence="1 2">
    <name type="scientific">Coprinopsis cinerea (strain Okayama-7 / 130 / ATCC MYA-4618 / FGSC 9003)</name>
    <name type="common">Inky cap fungus</name>
    <name type="synonym">Hormographiella aspergillata</name>
    <dbReference type="NCBI Taxonomy" id="240176"/>
    <lineage>
        <taxon>Eukaryota</taxon>
        <taxon>Fungi</taxon>
        <taxon>Dikarya</taxon>
        <taxon>Basidiomycota</taxon>
        <taxon>Agaricomycotina</taxon>
        <taxon>Agaricomycetes</taxon>
        <taxon>Agaricomycetidae</taxon>
        <taxon>Agaricales</taxon>
        <taxon>Agaricineae</taxon>
        <taxon>Psathyrellaceae</taxon>
        <taxon>Coprinopsis</taxon>
    </lineage>
</organism>
<dbReference type="GeneID" id="6004723"/>
<dbReference type="SUPFAM" id="SSF53335">
    <property type="entry name" value="S-adenosyl-L-methionine-dependent methyltransferases"/>
    <property type="match status" value="1"/>
</dbReference>
<dbReference type="OrthoDB" id="433955at2759"/>
<evidence type="ECO:0000313" key="1">
    <source>
        <dbReference type="EMBL" id="EAU93589.2"/>
    </source>
</evidence>
<dbReference type="AlphaFoldDB" id="A8N050"/>
<reference evidence="1 2" key="1">
    <citation type="journal article" date="2010" name="Proc. Natl. Acad. Sci. U.S.A.">
        <title>Insights into evolution of multicellular fungi from the assembled chromosomes of the mushroom Coprinopsis cinerea (Coprinus cinereus).</title>
        <authorList>
            <person name="Stajich J.E."/>
            <person name="Wilke S.K."/>
            <person name="Ahren D."/>
            <person name="Au C.H."/>
            <person name="Birren B.W."/>
            <person name="Borodovsky M."/>
            <person name="Burns C."/>
            <person name="Canback B."/>
            <person name="Casselton L.A."/>
            <person name="Cheng C.K."/>
            <person name="Deng J."/>
            <person name="Dietrich F.S."/>
            <person name="Fargo D.C."/>
            <person name="Farman M.L."/>
            <person name="Gathman A.C."/>
            <person name="Goldberg J."/>
            <person name="Guigo R."/>
            <person name="Hoegger P.J."/>
            <person name="Hooker J.B."/>
            <person name="Huggins A."/>
            <person name="James T.Y."/>
            <person name="Kamada T."/>
            <person name="Kilaru S."/>
            <person name="Kodira C."/>
            <person name="Kues U."/>
            <person name="Kupfer D."/>
            <person name="Kwan H.S."/>
            <person name="Lomsadze A."/>
            <person name="Li W."/>
            <person name="Lilly W.W."/>
            <person name="Ma L.J."/>
            <person name="Mackey A.J."/>
            <person name="Manning G."/>
            <person name="Martin F."/>
            <person name="Muraguchi H."/>
            <person name="Natvig D.O."/>
            <person name="Palmerini H."/>
            <person name="Ramesh M.A."/>
            <person name="Rehmeyer C.J."/>
            <person name="Roe B.A."/>
            <person name="Shenoy N."/>
            <person name="Stanke M."/>
            <person name="Ter-Hovhannisyan V."/>
            <person name="Tunlid A."/>
            <person name="Velagapudi R."/>
            <person name="Vision T.J."/>
            <person name="Zeng Q."/>
            <person name="Zolan M.E."/>
            <person name="Pukkila P.J."/>
        </authorList>
    </citation>
    <scope>NUCLEOTIDE SEQUENCE [LARGE SCALE GENOMIC DNA]</scope>
    <source>
        <strain evidence="2">Okayama-7 / 130 / ATCC MYA-4618 / FGSC 9003</strain>
    </source>
</reference>
<gene>
    <name evidence="1" type="ORF">CC1G_02819</name>
</gene>
<dbReference type="EMBL" id="AACS02000001">
    <property type="protein sequence ID" value="EAU93589.2"/>
    <property type="molecule type" value="Genomic_DNA"/>
</dbReference>
<evidence type="ECO:0000313" key="2">
    <source>
        <dbReference type="Proteomes" id="UP000001861"/>
    </source>
</evidence>
<dbReference type="Pfam" id="PF10294">
    <property type="entry name" value="Methyltransf_16"/>
    <property type="match status" value="1"/>
</dbReference>
<dbReference type="InterPro" id="IPR029063">
    <property type="entry name" value="SAM-dependent_MTases_sf"/>
</dbReference>
<dbReference type="FunCoup" id="A8N050">
    <property type="interactions" value="34"/>
</dbReference>
<dbReference type="eggNOG" id="KOG2793">
    <property type="taxonomic scope" value="Eukaryota"/>
</dbReference>